<name>A0A563VSZ0_9CYAN</name>
<accession>A0A563VSZ0</accession>
<organism evidence="1 2">
    <name type="scientific">Hyella patelloides LEGE 07179</name>
    <dbReference type="NCBI Taxonomy" id="945734"/>
    <lineage>
        <taxon>Bacteria</taxon>
        <taxon>Bacillati</taxon>
        <taxon>Cyanobacteriota</taxon>
        <taxon>Cyanophyceae</taxon>
        <taxon>Pleurocapsales</taxon>
        <taxon>Hyellaceae</taxon>
        <taxon>Hyella</taxon>
    </lineage>
</organism>
<keyword evidence="2" id="KW-1185">Reference proteome</keyword>
<dbReference type="AlphaFoldDB" id="A0A563VSZ0"/>
<protein>
    <submittedName>
        <fullName evidence="1">Uncharacterized protein</fullName>
    </submittedName>
</protein>
<evidence type="ECO:0000313" key="2">
    <source>
        <dbReference type="Proteomes" id="UP000320055"/>
    </source>
</evidence>
<dbReference type="Proteomes" id="UP000320055">
    <property type="component" value="Unassembled WGS sequence"/>
</dbReference>
<gene>
    <name evidence="1" type="ORF">H1P_270001</name>
</gene>
<sequence>MMIEVMTHKILLFVALGSKTGRIPIRGQCKLLRRPQKTAPPLSSKLLRTFYSLLQVN</sequence>
<proteinExistence type="predicted"/>
<dbReference type="EMBL" id="CAACVJ010000190">
    <property type="protein sequence ID" value="VEP14508.1"/>
    <property type="molecule type" value="Genomic_DNA"/>
</dbReference>
<evidence type="ECO:0000313" key="1">
    <source>
        <dbReference type="EMBL" id="VEP14508.1"/>
    </source>
</evidence>
<reference evidence="1 2" key="1">
    <citation type="submission" date="2019-01" db="EMBL/GenBank/DDBJ databases">
        <authorList>
            <person name="Brito A."/>
        </authorList>
    </citation>
    <scope>NUCLEOTIDE SEQUENCE [LARGE SCALE GENOMIC DNA]</scope>
    <source>
        <strain evidence="1">1</strain>
    </source>
</reference>